<organism evidence="1 2">
    <name type="scientific">Romanomermis culicivorax</name>
    <name type="common">Nematode worm</name>
    <dbReference type="NCBI Taxonomy" id="13658"/>
    <lineage>
        <taxon>Eukaryota</taxon>
        <taxon>Metazoa</taxon>
        <taxon>Ecdysozoa</taxon>
        <taxon>Nematoda</taxon>
        <taxon>Enoplea</taxon>
        <taxon>Dorylaimia</taxon>
        <taxon>Mermithida</taxon>
        <taxon>Mermithoidea</taxon>
        <taxon>Mermithidae</taxon>
        <taxon>Romanomermis</taxon>
    </lineage>
</organism>
<dbReference type="Proteomes" id="UP000887565">
    <property type="component" value="Unplaced"/>
</dbReference>
<dbReference type="SUPFAM" id="SSF48371">
    <property type="entry name" value="ARM repeat"/>
    <property type="match status" value="1"/>
</dbReference>
<proteinExistence type="predicted"/>
<accession>A0A915K272</accession>
<evidence type="ECO:0000313" key="2">
    <source>
        <dbReference type="WBParaSite" id="nRc.2.0.1.t32414-RA"/>
    </source>
</evidence>
<dbReference type="AlphaFoldDB" id="A0A915K272"/>
<name>A0A915K272_ROMCU</name>
<dbReference type="WBParaSite" id="nRc.2.0.1.t32414-RA">
    <property type="protein sequence ID" value="nRc.2.0.1.t32414-RA"/>
    <property type="gene ID" value="nRc.2.0.1.g32414"/>
</dbReference>
<sequence length="172" mass="19452">MKMDIAFVKNTLGSSSKLIRDNAVETLCEFIRLSKFDDPKAREFENLIVGILANGHENQELGWESYNGCLLALDCFVSCDLSLYAKENPLNLLIESRCLRFCHHEESRLKTTLGEFLHTMTFKHGASVYKFCANELLPSIVNLVESSKVQPLNDKIISPTKVKNFASLESYV</sequence>
<protein>
    <submittedName>
        <fullName evidence="2">Uncharacterized protein</fullName>
    </submittedName>
</protein>
<evidence type="ECO:0000313" key="1">
    <source>
        <dbReference type="Proteomes" id="UP000887565"/>
    </source>
</evidence>
<keyword evidence="1" id="KW-1185">Reference proteome</keyword>
<reference evidence="2" key="1">
    <citation type="submission" date="2022-11" db="UniProtKB">
        <authorList>
            <consortium name="WormBaseParasite"/>
        </authorList>
    </citation>
    <scope>IDENTIFICATION</scope>
</reference>
<dbReference type="InterPro" id="IPR016024">
    <property type="entry name" value="ARM-type_fold"/>
</dbReference>